<sequence length="302" mass="31915">MAPSRFTHFAAVDWSGAAGERHRGIAVAICNIGDAAPMLVRPGHRWSRAEVLDWLVRDTPDDTLIGFDLGISLPFADAGAFFPGWANTPPDARRLWALVEAICADEAHLGVGSFVDHPELSRHFRRHGGREGDLFRLCADGGNGLPATGGRGRFRVTEHAQARAGAAPTSNFNLIGAAQVGKGSLSGMRLLHRLPRDIPVWPIDPLPASGRVVVEIYTTIAALAAGRRAGASKIRDGAGLDAALAAIHSRPAGLNGPIPDHAADALLTAAWLRGAAQRADLWAPKGMTPQIARTEGWTFGVG</sequence>
<dbReference type="Proteomes" id="UP000753724">
    <property type="component" value="Unassembled WGS sequence"/>
</dbReference>
<evidence type="ECO:0000313" key="1">
    <source>
        <dbReference type="EMBL" id="NBC36159.1"/>
    </source>
</evidence>
<comment type="caution">
    <text evidence="1">The sequence shown here is derived from an EMBL/GenBank/DDBJ whole genome shotgun (WGS) entry which is preliminary data.</text>
</comment>
<keyword evidence="2" id="KW-1185">Reference proteome</keyword>
<proteinExistence type="predicted"/>
<evidence type="ECO:0008006" key="3">
    <source>
        <dbReference type="Google" id="ProtNLM"/>
    </source>
</evidence>
<reference evidence="2" key="1">
    <citation type="submission" date="2020-01" db="EMBL/GenBank/DDBJ databases">
        <title>Sphingomonas sp. strain CSW-10.</title>
        <authorList>
            <person name="Chen W.-M."/>
        </authorList>
    </citation>
    <scope>NUCLEOTIDE SEQUENCE [LARGE SCALE GENOMIC DNA]</scope>
    <source>
        <strain evidence="2">FSY-8</strain>
    </source>
</reference>
<organism evidence="1 2">
    <name type="scientific">Novosphingobium ovatum</name>
    <dbReference type="NCBI Taxonomy" id="1908523"/>
    <lineage>
        <taxon>Bacteria</taxon>
        <taxon>Pseudomonadati</taxon>
        <taxon>Pseudomonadota</taxon>
        <taxon>Alphaproteobacteria</taxon>
        <taxon>Sphingomonadales</taxon>
        <taxon>Sphingomonadaceae</taxon>
        <taxon>Novosphingobium</taxon>
    </lineage>
</organism>
<gene>
    <name evidence="1" type="ORF">GTZ99_06260</name>
</gene>
<protein>
    <recommendedName>
        <fullName evidence="3">RNase H-like nuclease</fullName>
    </recommendedName>
</protein>
<accession>A0ABW9XCA7</accession>
<name>A0ABW9XCA7_9SPHN</name>
<evidence type="ECO:0000313" key="2">
    <source>
        <dbReference type="Proteomes" id="UP000753724"/>
    </source>
</evidence>
<dbReference type="EMBL" id="JAAAPO010000002">
    <property type="protein sequence ID" value="NBC36159.1"/>
    <property type="molecule type" value="Genomic_DNA"/>
</dbReference>